<protein>
    <submittedName>
        <fullName evidence="2">Uncharacterized protein</fullName>
    </submittedName>
</protein>
<keyword evidence="3" id="KW-1185">Reference proteome</keyword>
<dbReference type="AlphaFoldDB" id="A0ABC9BN34"/>
<feature type="transmembrane region" description="Helical" evidence="1">
    <location>
        <begin position="6"/>
        <end position="29"/>
    </location>
</feature>
<reference evidence="3" key="1">
    <citation type="submission" date="2024-06" db="EMBL/GenBank/DDBJ databases">
        <authorList>
            <person name="Ryan C."/>
        </authorList>
    </citation>
    <scope>NUCLEOTIDE SEQUENCE [LARGE SCALE GENOMIC DNA]</scope>
</reference>
<dbReference type="Proteomes" id="UP001497457">
    <property type="component" value="Chromosome 26rd"/>
</dbReference>
<proteinExistence type="predicted"/>
<keyword evidence="1" id="KW-0812">Transmembrane</keyword>
<reference evidence="2 3" key="2">
    <citation type="submission" date="2024-10" db="EMBL/GenBank/DDBJ databases">
        <authorList>
            <person name="Ryan C."/>
        </authorList>
    </citation>
    <scope>NUCLEOTIDE SEQUENCE [LARGE SCALE GENOMIC DNA]</scope>
</reference>
<keyword evidence="1" id="KW-1133">Transmembrane helix</keyword>
<evidence type="ECO:0000313" key="3">
    <source>
        <dbReference type="Proteomes" id="UP001497457"/>
    </source>
</evidence>
<name>A0ABC9BN34_9POAL</name>
<dbReference type="EMBL" id="OZ075136">
    <property type="protein sequence ID" value="CAL5002157.1"/>
    <property type="molecule type" value="Genomic_DNA"/>
</dbReference>
<feature type="transmembrane region" description="Helical" evidence="1">
    <location>
        <begin position="150"/>
        <end position="175"/>
    </location>
</feature>
<keyword evidence="1" id="KW-0472">Membrane</keyword>
<evidence type="ECO:0000256" key="1">
    <source>
        <dbReference type="SAM" id="Phobius"/>
    </source>
</evidence>
<sequence>MALLPAGLAFYSIAAAACALNFAAVGAIIRGGVRSTPLFHTLVMLLTWALYQCAFRVFTDHEASNVAASPWAPPCGFSPNSLSFDPGENSRICTGFIGSVERWMLLHWQFPGRTGGEGNTTTAAGGGVGVAAAAAAGEERARALMGERFVWWPTLACCIITFAVGAFADVIGMVMRRMQLRARRRQLRRRA</sequence>
<accession>A0ABC9BN34</accession>
<gene>
    <name evidence="2" type="ORF">URODEC1_LOCUS65820</name>
</gene>
<organism evidence="2 3">
    <name type="scientific">Urochloa decumbens</name>
    <dbReference type="NCBI Taxonomy" id="240449"/>
    <lineage>
        <taxon>Eukaryota</taxon>
        <taxon>Viridiplantae</taxon>
        <taxon>Streptophyta</taxon>
        <taxon>Embryophyta</taxon>
        <taxon>Tracheophyta</taxon>
        <taxon>Spermatophyta</taxon>
        <taxon>Magnoliopsida</taxon>
        <taxon>Liliopsida</taxon>
        <taxon>Poales</taxon>
        <taxon>Poaceae</taxon>
        <taxon>PACMAD clade</taxon>
        <taxon>Panicoideae</taxon>
        <taxon>Panicodae</taxon>
        <taxon>Paniceae</taxon>
        <taxon>Melinidinae</taxon>
        <taxon>Urochloa</taxon>
    </lineage>
</organism>
<evidence type="ECO:0000313" key="2">
    <source>
        <dbReference type="EMBL" id="CAL5002157.1"/>
    </source>
</evidence>